<dbReference type="EMBL" id="JABAFG010000006">
    <property type="protein sequence ID" value="NME27945.1"/>
    <property type="molecule type" value="Genomic_DNA"/>
</dbReference>
<feature type="chain" id="PRO_5032386336" description="Alginate export domain-containing protein" evidence="1">
    <location>
        <begin position="25"/>
        <end position="390"/>
    </location>
</feature>
<protein>
    <recommendedName>
        <fullName evidence="4">Alginate export domain-containing protein</fullName>
    </recommendedName>
</protein>
<sequence length="390" mass="45277">MNLKCVLLLFVLTAIPMFYGSSQAAGSSTFPVIVPDDVQSEPLEDKEILRTQKNTYPYVEMHGDYRWLWGKGRFSAHTAQSGKESRRHDETIYMATRRLRIFPFIHLNEHTTIRTQLEDNRNDKDHDADHHLYLGRLYIQHETEQTKVEAGRFNYYLLDGNVIDKKVDGLRFRLGQKGISPGSITLFAGRTTGPDDEHRKIGWSLLHSRLNGRFQSDTAFLDFRNASSLPPTFPSLAAYGIYPGQAGTRYDRQRIFLWRGSYQIRPDFRASLEWLHAWGRHEADRYSQSETGFVASLIYGELDERKQGSYEAWIRYYDQPASTILYHTMDADATFFRRMGFRGWGLRLDYVLQPGLIWAVEGFSLKNRHDTTYMASFHEYVIGTSLTAYF</sequence>
<keyword evidence="1" id="KW-0732">Signal</keyword>
<organism evidence="2 3">
    <name type="scientific">Megasphaera hexanoica</name>
    <dbReference type="NCBI Taxonomy" id="1675036"/>
    <lineage>
        <taxon>Bacteria</taxon>
        <taxon>Bacillati</taxon>
        <taxon>Bacillota</taxon>
        <taxon>Negativicutes</taxon>
        <taxon>Veillonellales</taxon>
        <taxon>Veillonellaceae</taxon>
        <taxon>Megasphaera</taxon>
    </lineage>
</organism>
<name>A0A848BRQ6_9FIRM</name>
<evidence type="ECO:0000256" key="1">
    <source>
        <dbReference type="SAM" id="SignalP"/>
    </source>
</evidence>
<accession>A0A848BRQ6</accession>
<comment type="caution">
    <text evidence="2">The sequence shown here is derived from an EMBL/GenBank/DDBJ whole genome shotgun (WGS) entry which is preliminary data.</text>
</comment>
<feature type="signal peptide" evidence="1">
    <location>
        <begin position="1"/>
        <end position="24"/>
    </location>
</feature>
<gene>
    <name evidence="2" type="ORF">HF872_04810</name>
</gene>
<reference evidence="2 3" key="1">
    <citation type="submission" date="2020-04" db="EMBL/GenBank/DDBJ databases">
        <authorList>
            <person name="Hitch T.C.A."/>
            <person name="Wylensek D."/>
            <person name="Clavel T."/>
        </authorList>
    </citation>
    <scope>NUCLEOTIDE SEQUENCE [LARGE SCALE GENOMIC DNA]</scope>
    <source>
        <strain evidence="2 3">Oil-RF-744-FAT-WT-6-1</strain>
    </source>
</reference>
<dbReference type="AlphaFoldDB" id="A0A848BRQ6"/>
<dbReference type="RefSeq" id="WP_170087397.1">
    <property type="nucleotide sequence ID" value="NZ_JABAFG010000006.1"/>
</dbReference>
<proteinExistence type="predicted"/>
<evidence type="ECO:0000313" key="2">
    <source>
        <dbReference type="EMBL" id="NME27945.1"/>
    </source>
</evidence>
<evidence type="ECO:0000313" key="3">
    <source>
        <dbReference type="Proteomes" id="UP000591071"/>
    </source>
</evidence>
<evidence type="ECO:0008006" key="4">
    <source>
        <dbReference type="Google" id="ProtNLM"/>
    </source>
</evidence>
<dbReference type="Proteomes" id="UP000591071">
    <property type="component" value="Unassembled WGS sequence"/>
</dbReference>